<dbReference type="AlphaFoldDB" id="A0A1Y6CBY6"/>
<keyword evidence="4" id="KW-1185">Reference proteome</keyword>
<dbReference type="Proteomes" id="UP000192907">
    <property type="component" value="Unassembled WGS sequence"/>
</dbReference>
<proteinExistence type="predicted"/>
<feature type="domain" description="Thioredoxin-like fold" evidence="2">
    <location>
        <begin position="49"/>
        <end position="159"/>
    </location>
</feature>
<dbReference type="Pfam" id="PF13098">
    <property type="entry name" value="Thioredoxin_2"/>
    <property type="match status" value="1"/>
</dbReference>
<dbReference type="SUPFAM" id="SSF52833">
    <property type="entry name" value="Thioredoxin-like"/>
    <property type="match status" value="1"/>
</dbReference>
<protein>
    <submittedName>
        <fullName evidence="3">Thioredoxin-related protein</fullName>
    </submittedName>
</protein>
<sequence length="165" mass="18452">MKFLSLLSIVFFSSSVWALPGAELAKDKNPSLTSSSLEGVQLGDIFTSEYLVVDISMLFCPYCRNMAEEHNNDQDFQKMFASETCNFIVVVPDDDREGWIAEYPVDTFIGERTYSYSESMRNFAKLFGLSLRGVPTVMVLDRAGELVAQAPGETPKEVYELCGVE</sequence>
<dbReference type="RefSeq" id="WP_132321247.1">
    <property type="nucleotide sequence ID" value="NZ_FWZT01000013.1"/>
</dbReference>
<keyword evidence="1" id="KW-0732">Signal</keyword>
<dbReference type="InterPro" id="IPR036249">
    <property type="entry name" value="Thioredoxin-like_sf"/>
</dbReference>
<gene>
    <name evidence="3" type="ORF">SAMN06296036_113155</name>
</gene>
<evidence type="ECO:0000313" key="3">
    <source>
        <dbReference type="EMBL" id="SMF44828.1"/>
    </source>
</evidence>
<organism evidence="3 4">
    <name type="scientific">Pseudobacteriovorax antillogorgiicola</name>
    <dbReference type="NCBI Taxonomy" id="1513793"/>
    <lineage>
        <taxon>Bacteria</taxon>
        <taxon>Pseudomonadati</taxon>
        <taxon>Bdellovibrionota</taxon>
        <taxon>Oligoflexia</taxon>
        <taxon>Oligoflexales</taxon>
        <taxon>Pseudobacteriovoracaceae</taxon>
        <taxon>Pseudobacteriovorax</taxon>
    </lineage>
</organism>
<dbReference type="Gene3D" id="3.40.30.10">
    <property type="entry name" value="Glutaredoxin"/>
    <property type="match status" value="1"/>
</dbReference>
<name>A0A1Y6CBY6_9BACT</name>
<evidence type="ECO:0000313" key="4">
    <source>
        <dbReference type="Proteomes" id="UP000192907"/>
    </source>
</evidence>
<dbReference type="STRING" id="1513793.SAMN06296036_113155"/>
<feature type="signal peptide" evidence="1">
    <location>
        <begin position="1"/>
        <end position="18"/>
    </location>
</feature>
<feature type="chain" id="PRO_5012622064" evidence="1">
    <location>
        <begin position="19"/>
        <end position="165"/>
    </location>
</feature>
<reference evidence="4" key="1">
    <citation type="submission" date="2017-04" db="EMBL/GenBank/DDBJ databases">
        <authorList>
            <person name="Varghese N."/>
            <person name="Submissions S."/>
        </authorList>
    </citation>
    <scope>NUCLEOTIDE SEQUENCE [LARGE SCALE GENOMIC DNA]</scope>
    <source>
        <strain evidence="4">RKEM611</strain>
    </source>
</reference>
<evidence type="ECO:0000259" key="2">
    <source>
        <dbReference type="Pfam" id="PF13098"/>
    </source>
</evidence>
<dbReference type="EMBL" id="FWZT01000013">
    <property type="protein sequence ID" value="SMF44828.1"/>
    <property type="molecule type" value="Genomic_DNA"/>
</dbReference>
<evidence type="ECO:0000256" key="1">
    <source>
        <dbReference type="SAM" id="SignalP"/>
    </source>
</evidence>
<accession>A0A1Y6CBY6</accession>
<dbReference type="InterPro" id="IPR012336">
    <property type="entry name" value="Thioredoxin-like_fold"/>
</dbReference>